<dbReference type="PANTHER" id="PTHR22674:SF6">
    <property type="entry name" value="NTPASE KAP FAMILY P-LOOP DOMAIN-CONTAINING PROTEIN 1"/>
    <property type="match status" value="1"/>
</dbReference>
<gene>
    <name evidence="1" type="ORF">DXC39_14815</name>
</gene>
<dbReference type="Pfam" id="PF07693">
    <property type="entry name" value="KAP_NTPase"/>
    <property type="match status" value="1"/>
</dbReference>
<evidence type="ECO:0000313" key="1">
    <source>
        <dbReference type="EMBL" id="RGM03595.1"/>
    </source>
</evidence>
<dbReference type="AlphaFoldDB" id="A0A3E4U805"/>
<dbReference type="InterPro" id="IPR011646">
    <property type="entry name" value="KAP_P-loop"/>
</dbReference>
<dbReference type="EMBL" id="QSSQ01000013">
    <property type="protein sequence ID" value="RGM03595.1"/>
    <property type="molecule type" value="Genomic_DNA"/>
</dbReference>
<name>A0A3E4U805_9FIRM</name>
<proteinExistence type="predicted"/>
<dbReference type="SUPFAM" id="SSF52540">
    <property type="entry name" value="P-loop containing nucleoside triphosphate hydrolases"/>
    <property type="match status" value="1"/>
</dbReference>
<dbReference type="InterPro" id="IPR027417">
    <property type="entry name" value="P-loop_NTPase"/>
</dbReference>
<evidence type="ECO:0000313" key="2">
    <source>
        <dbReference type="Proteomes" id="UP000261257"/>
    </source>
</evidence>
<dbReference type="Gene3D" id="3.40.50.300">
    <property type="entry name" value="P-loop containing nucleotide triphosphate hydrolases"/>
    <property type="match status" value="1"/>
</dbReference>
<dbReference type="Proteomes" id="UP000261257">
    <property type="component" value="Unassembled WGS sequence"/>
</dbReference>
<comment type="caution">
    <text evidence="1">The sequence shown here is derived from an EMBL/GenBank/DDBJ whole genome shotgun (WGS) entry which is preliminary data.</text>
</comment>
<accession>A0A3E4U805</accession>
<sequence length="671" mass="75993">MRSRYIIEFLALWETLHNPDFFNKNKKVNFELSIKDLGEKYMWNDIETTTDYLHFSVVSKTVADLIIESGDNPISIGISGSWGAGKSSMVKMIGKDLNDQSSDNKYIFLEFNAWLYQGYEDAKSALLQSVTMKLTEEMKKQGIDEDGELGKKFKKFLKRINWFQVSKLALPLLAGFIPGAAPVGVIANFANVIKSSWNNRDKKSENSEAIDTAIEGLTPELENLLNDNEEMSEPATKQIEEIRKEFEEILKQLKVKLVVLVDDLDRCLPETAISTLEAMRLLLFVERTAFIIAADEQMIRNGVRAHFNGVELSDELVTSYFDKLIQVPIKIPHLGIAEVKVYIVLLFMELEVKRNGVRQEAFLEAQNKLSKLLNKAWEDDVTAEKIEGVFDDDTERTMKEYVAIADQLAGILVGADNIKGNPRLIKRLLNALEIRKKVAKINGMMLDSGVLIKMLLFERCASEGAFDYLAKEVANAEEGKPEFIQKLEDSLISGEKYEFPDVTWNNDFVQKWVLIEPKLGGLDLRPLLYLSRDKALSFAAYDELSIKGKELLTALKKVKNGTYLRELVESIKSLGIREAEKLLKRIISLGRNEQWNVNALFAAVHITEAFPELGRNLALALCEIPAKSRKAPIIPVIAEKEWAKDMLKQWADDSETPDSVKRAITQNTQKK</sequence>
<organism evidence="1 2">
    <name type="scientific">Hungatella hathewayi</name>
    <dbReference type="NCBI Taxonomy" id="154046"/>
    <lineage>
        <taxon>Bacteria</taxon>
        <taxon>Bacillati</taxon>
        <taxon>Bacillota</taxon>
        <taxon>Clostridia</taxon>
        <taxon>Lachnospirales</taxon>
        <taxon>Lachnospiraceae</taxon>
        <taxon>Hungatella</taxon>
    </lineage>
</organism>
<dbReference type="InterPro" id="IPR052754">
    <property type="entry name" value="NTPase_KAP_P-loop"/>
</dbReference>
<protein>
    <submittedName>
        <fullName evidence="1">NTPase KAP</fullName>
    </submittedName>
</protein>
<dbReference type="PANTHER" id="PTHR22674">
    <property type="entry name" value="NTPASE, KAP FAMILY P-LOOP DOMAIN-CONTAINING 1"/>
    <property type="match status" value="1"/>
</dbReference>
<reference evidence="1 2" key="1">
    <citation type="submission" date="2018-08" db="EMBL/GenBank/DDBJ databases">
        <title>A genome reference for cultivated species of the human gut microbiota.</title>
        <authorList>
            <person name="Zou Y."/>
            <person name="Xue W."/>
            <person name="Luo G."/>
        </authorList>
    </citation>
    <scope>NUCLEOTIDE SEQUENCE [LARGE SCALE GENOMIC DNA]</scope>
    <source>
        <strain evidence="1 2">TF05-11AC</strain>
    </source>
</reference>